<dbReference type="NCBIfam" id="TIGR01720">
    <property type="entry name" value="NRPS-para261"/>
    <property type="match status" value="1"/>
</dbReference>
<dbReference type="SUPFAM" id="SSF52777">
    <property type="entry name" value="CoA-dependent acyltransferases"/>
    <property type="match status" value="4"/>
</dbReference>
<evidence type="ECO:0000313" key="2">
    <source>
        <dbReference type="EMBL" id="BDI19713.1"/>
    </source>
</evidence>
<dbReference type="PANTHER" id="PTHR45398:SF1">
    <property type="entry name" value="ENZYME, PUTATIVE (JCVI)-RELATED"/>
    <property type="match status" value="1"/>
</dbReference>
<dbReference type="CDD" id="cd19543">
    <property type="entry name" value="DCL_NRPS"/>
    <property type="match status" value="1"/>
</dbReference>
<name>A0ABN6QDW8_NOSCO</name>
<keyword evidence="3" id="KW-1185">Reference proteome</keyword>
<proteinExistence type="predicted"/>
<dbReference type="Pfam" id="PF00668">
    <property type="entry name" value="Condensation"/>
    <property type="match status" value="2"/>
</dbReference>
<gene>
    <name evidence="2" type="ORF">ANSO36C_55150</name>
</gene>
<evidence type="ECO:0000313" key="3">
    <source>
        <dbReference type="Proteomes" id="UP001055453"/>
    </source>
</evidence>
<accession>A0ABN6QDW8</accession>
<sequence length="827" mass="94340">MVLISTVRLFIVIHHLVVDGVSWRILLEDLQTAYAQLSRGETIKLSPKTTSFKQWAYQLQEYAQSPAVQEEMDYWVQTLRQSFSFLPVDYPAGDNTVSSAASVTVTLNAEETRALLQDVPSAYRTQINDALLLALVQVFAKWTGQTRLLLDLEGHGREEIFSDIDISRTIGWFTTVFPIVLSVEENSNIGETLKMVKEQLRQIPNRGIGYGLLRYLSSDRSIIAQLQQLPQAQVIFNYLGQIDQVLSDSSLFQPATESSGSESSLQENRQYLLEIDAIVVASQLQVNWKYSQNIHQTSTIENLALNFVQVLRSLIAHCQSLKSKSYTPSDFPLAKLDWQTLNRLVNSKQQIEDIYPLSSVQYGMLFHLLYDPKSSAYLCQTSCTLQGNLNVWAFEQAWNKVIERHSILRTAFVWEGLDTPLQIVLPQVQLYLQQQDWQNLSASEQQTRLAEFLPADLDRGFNLDEAPLIRLTLIQLSPDTYHLIWNCHHILFDGWSLPLLLKEVFGFYKALSNNQPMQLPASRPYRDYIAWLQQQNLRSAEAYWRQTLAGVYTPTPLPLQQTSHKLSSEESHSYEQDIPLSQATTNALASLTRQYKLTLNTLMQGVWALLLSHYSGETDILFGATVSGRPPSLTAAESMIGLFINTIPVRVKLSKKDLFLPWLTQIQHSQVEAREYEFSPLVKIQEWSQIPKGLPLFNNIVVFENYPVDDALESENMGLEIKNVRSWSRNHYPLTLRVLPGAELSIQILWMSETSSQRVNAGAIARITQHLQILLSDISSSPHFEIQQLLEKLTAVDKQQQLIQKSELQATERQKLKMTKRKAIRDI</sequence>
<protein>
    <recommendedName>
        <fullName evidence="1">Condensation domain-containing protein</fullName>
    </recommendedName>
</protein>
<evidence type="ECO:0000259" key="1">
    <source>
        <dbReference type="Pfam" id="PF00668"/>
    </source>
</evidence>
<dbReference type="Proteomes" id="UP001055453">
    <property type="component" value="Chromosome"/>
</dbReference>
<feature type="domain" description="Condensation" evidence="1">
    <location>
        <begin position="352"/>
        <end position="789"/>
    </location>
</feature>
<dbReference type="InterPro" id="IPR010060">
    <property type="entry name" value="NRPS_synth"/>
</dbReference>
<dbReference type="PANTHER" id="PTHR45398">
    <property type="match status" value="1"/>
</dbReference>
<organism evidence="2 3">
    <name type="scientific">Nostoc cf. commune SO-36</name>
    <dbReference type="NCBI Taxonomy" id="449208"/>
    <lineage>
        <taxon>Bacteria</taxon>
        <taxon>Bacillati</taxon>
        <taxon>Cyanobacteriota</taxon>
        <taxon>Cyanophyceae</taxon>
        <taxon>Nostocales</taxon>
        <taxon>Nostocaceae</taxon>
        <taxon>Nostoc</taxon>
    </lineage>
</organism>
<dbReference type="InterPro" id="IPR023213">
    <property type="entry name" value="CAT-like_dom_sf"/>
</dbReference>
<dbReference type="EMBL" id="AP025732">
    <property type="protein sequence ID" value="BDI19713.1"/>
    <property type="molecule type" value="Genomic_DNA"/>
</dbReference>
<dbReference type="Gene3D" id="3.30.559.10">
    <property type="entry name" value="Chloramphenicol acetyltransferase-like domain"/>
    <property type="match status" value="2"/>
</dbReference>
<dbReference type="InterPro" id="IPR001242">
    <property type="entry name" value="Condensation_dom"/>
</dbReference>
<dbReference type="CDD" id="cd19534">
    <property type="entry name" value="E_NRPS"/>
    <property type="match status" value="1"/>
</dbReference>
<dbReference type="Gene3D" id="3.30.559.30">
    <property type="entry name" value="Nonribosomal peptide synthetase, condensation domain"/>
    <property type="match status" value="2"/>
</dbReference>
<feature type="domain" description="Condensation" evidence="1">
    <location>
        <begin position="7"/>
        <end position="332"/>
    </location>
</feature>
<reference evidence="2" key="1">
    <citation type="submission" date="2022-04" db="EMBL/GenBank/DDBJ databases">
        <title>Complete genome sequence of a cyanobacterium, Nostoc sp. SO-36, isolated in Antarctica.</title>
        <authorList>
            <person name="Kanesaki Y."/>
            <person name="Effendi D."/>
            <person name="Sakamoto T."/>
            <person name="Ohtani S."/>
            <person name="Awai K."/>
        </authorList>
    </citation>
    <scope>NUCLEOTIDE SEQUENCE</scope>
    <source>
        <strain evidence="2">SO-36</strain>
    </source>
</reference>